<evidence type="ECO:0000259" key="5">
    <source>
        <dbReference type="Pfam" id="PF12848"/>
    </source>
</evidence>
<keyword evidence="2" id="KW-0547">Nucleotide-binding</keyword>
<feature type="non-terminal residue" evidence="6">
    <location>
        <position position="211"/>
    </location>
</feature>
<dbReference type="InterPro" id="IPR050611">
    <property type="entry name" value="ABCF"/>
</dbReference>
<keyword evidence="3" id="KW-0067">ATP-binding</keyword>
<feature type="non-terminal residue" evidence="6">
    <location>
        <position position="1"/>
    </location>
</feature>
<protein>
    <recommendedName>
        <fullName evidence="7">ABC transporter domain-containing protein</fullName>
    </recommendedName>
</protein>
<dbReference type="InterPro" id="IPR027417">
    <property type="entry name" value="P-loop_NTPase"/>
</dbReference>
<proteinExistence type="predicted"/>
<reference evidence="6" key="1">
    <citation type="journal article" date="2014" name="Front. Microbiol.">
        <title>High frequency of phylogenetically diverse reductive dehalogenase-homologous genes in deep subseafloor sedimentary metagenomes.</title>
        <authorList>
            <person name="Kawai M."/>
            <person name="Futagami T."/>
            <person name="Toyoda A."/>
            <person name="Takaki Y."/>
            <person name="Nishi S."/>
            <person name="Hori S."/>
            <person name="Arai W."/>
            <person name="Tsubouchi T."/>
            <person name="Morono Y."/>
            <person name="Uchiyama I."/>
            <person name="Ito T."/>
            <person name="Fujiyama A."/>
            <person name="Inagaki F."/>
            <person name="Takami H."/>
        </authorList>
    </citation>
    <scope>NUCLEOTIDE SEQUENCE</scope>
    <source>
        <strain evidence="6">Expedition CK06-06</strain>
    </source>
</reference>
<sequence>KPSPGLLKELGELQHLYEAKGGYDSEHEAKIVLSGLGFAESDFGRALSEFSGGWQTRIELARLLFLNPDILLLDEPTNYLDLETQRWFENYLKRYHGAVLVTSHDRAFLNNVASKILSIEDDGVIFYRGNYDSYVFAREKDIKTQQAAARRQELKISRQMRFIERFRAKNTRASQVQSRIKQLEKMERVTVPRSTKKIKFNFSEPPRSGRV</sequence>
<dbReference type="InterPro" id="IPR032781">
    <property type="entry name" value="ABC_tran_Xtn"/>
</dbReference>
<evidence type="ECO:0008006" key="7">
    <source>
        <dbReference type="Google" id="ProtNLM"/>
    </source>
</evidence>
<dbReference type="GO" id="GO:0016887">
    <property type="term" value="F:ATP hydrolysis activity"/>
    <property type="evidence" value="ECO:0007669"/>
    <property type="project" value="InterPro"/>
</dbReference>
<comment type="caution">
    <text evidence="6">The sequence shown here is derived from an EMBL/GenBank/DDBJ whole genome shotgun (WGS) entry which is preliminary data.</text>
</comment>
<accession>X1PH86</accession>
<dbReference type="CDD" id="cd03221">
    <property type="entry name" value="ABCF_EF-3"/>
    <property type="match status" value="1"/>
</dbReference>
<organism evidence="6">
    <name type="scientific">marine sediment metagenome</name>
    <dbReference type="NCBI Taxonomy" id="412755"/>
    <lineage>
        <taxon>unclassified sequences</taxon>
        <taxon>metagenomes</taxon>
        <taxon>ecological metagenomes</taxon>
    </lineage>
</organism>
<dbReference type="EMBL" id="BARV01037918">
    <property type="protein sequence ID" value="GAI55657.1"/>
    <property type="molecule type" value="Genomic_DNA"/>
</dbReference>
<gene>
    <name evidence="6" type="ORF">S06H3_58547</name>
</gene>
<dbReference type="InterPro" id="IPR003439">
    <property type="entry name" value="ABC_transporter-like_ATP-bd"/>
</dbReference>
<dbReference type="Gene3D" id="3.40.50.300">
    <property type="entry name" value="P-loop containing nucleotide triphosphate hydrolases"/>
    <property type="match status" value="1"/>
</dbReference>
<dbReference type="FunFam" id="3.40.50.300:FF:000011">
    <property type="entry name" value="Putative ABC transporter ATP-binding component"/>
    <property type="match status" value="1"/>
</dbReference>
<dbReference type="PANTHER" id="PTHR19211:SF14">
    <property type="entry name" value="ATP-BINDING CASSETTE SUB-FAMILY F MEMBER 1"/>
    <property type="match status" value="1"/>
</dbReference>
<evidence type="ECO:0000313" key="6">
    <source>
        <dbReference type="EMBL" id="GAI55657.1"/>
    </source>
</evidence>
<evidence type="ECO:0000256" key="1">
    <source>
        <dbReference type="ARBA" id="ARBA00022737"/>
    </source>
</evidence>
<evidence type="ECO:0000259" key="4">
    <source>
        <dbReference type="Pfam" id="PF00005"/>
    </source>
</evidence>
<evidence type="ECO:0000256" key="2">
    <source>
        <dbReference type="ARBA" id="ARBA00022741"/>
    </source>
</evidence>
<dbReference type="PANTHER" id="PTHR19211">
    <property type="entry name" value="ATP-BINDING TRANSPORT PROTEIN-RELATED"/>
    <property type="match status" value="1"/>
</dbReference>
<dbReference type="GO" id="GO:0005524">
    <property type="term" value="F:ATP binding"/>
    <property type="evidence" value="ECO:0007669"/>
    <property type="project" value="UniProtKB-KW"/>
</dbReference>
<dbReference type="AlphaFoldDB" id="X1PH86"/>
<dbReference type="Pfam" id="PF00005">
    <property type="entry name" value="ABC_tran"/>
    <property type="match status" value="1"/>
</dbReference>
<dbReference type="SUPFAM" id="SSF52540">
    <property type="entry name" value="P-loop containing nucleoside triphosphate hydrolases"/>
    <property type="match status" value="1"/>
</dbReference>
<feature type="domain" description="ABC-transporter extension" evidence="5">
    <location>
        <begin position="119"/>
        <end position="200"/>
    </location>
</feature>
<keyword evidence="1" id="KW-0677">Repeat</keyword>
<name>X1PH86_9ZZZZ</name>
<dbReference type="Pfam" id="PF12848">
    <property type="entry name" value="ABC_tran_Xtn"/>
    <property type="match status" value="1"/>
</dbReference>
<feature type="domain" description="ABC transporter" evidence="4">
    <location>
        <begin position="25"/>
        <end position="78"/>
    </location>
</feature>
<evidence type="ECO:0000256" key="3">
    <source>
        <dbReference type="ARBA" id="ARBA00022840"/>
    </source>
</evidence>